<sequence length="375" mass="41198">MSKNRSLSPADVERLLSDRSPEARAETVEKIAGSLVERTFSETERKEAEGIFRLLVNDTELLVRKTLAETLKAMPDLPRDIAKVLASDISDVASPILSFSDALNDEDLLEIISTKSAEHQAAIAGRVVVSEAVSDRLADTGNEQVVATLMENEGARISEKTYEKVLDKYGENEKISTPIAKRKSLPLTVTERLVTLVSDRLREYLVSHHEMSPTVATDLILESREKTMIGLIKGGASHTDLVSLIDQLHENNRLTPTIILRALCVGDIDFFETALAKGAGIAVSNVHMLVNDAGGAGLKQLCKKCKIPGGLVQIMRVAIDVVNELEYDGDPGDRERFRNTVIERVLTHFEDQFDAENVDYLISKMKSVDSSTQAA</sequence>
<proteinExistence type="predicted"/>
<feature type="region of interest" description="Disordered" evidence="1">
    <location>
        <begin position="1"/>
        <end position="21"/>
    </location>
</feature>
<evidence type="ECO:0000256" key="1">
    <source>
        <dbReference type="SAM" id="MobiDB-lite"/>
    </source>
</evidence>
<feature type="compositionally biased region" description="Basic and acidic residues" evidence="1">
    <location>
        <begin position="11"/>
        <end position="21"/>
    </location>
</feature>
<reference evidence="2" key="2">
    <citation type="submission" date="2023-01" db="EMBL/GenBank/DDBJ databases">
        <title>Draft genome sequence of Sneathiella chinensis strain NBRC 103408.</title>
        <authorList>
            <person name="Sun Q."/>
            <person name="Mori K."/>
        </authorList>
    </citation>
    <scope>NUCLEOTIDE SEQUENCE</scope>
    <source>
        <strain evidence="2">NBRC 103408</strain>
    </source>
</reference>
<evidence type="ECO:0000313" key="2">
    <source>
        <dbReference type="EMBL" id="GLQ05797.1"/>
    </source>
</evidence>
<evidence type="ECO:0008006" key="4">
    <source>
        <dbReference type="Google" id="ProtNLM"/>
    </source>
</evidence>
<name>A0ABQ5U110_9PROT</name>
<dbReference type="RefSeq" id="WP_169559764.1">
    <property type="nucleotide sequence ID" value="NZ_BSNF01000001.1"/>
</dbReference>
<comment type="caution">
    <text evidence="2">The sequence shown here is derived from an EMBL/GenBank/DDBJ whole genome shotgun (WGS) entry which is preliminary data.</text>
</comment>
<organism evidence="2 3">
    <name type="scientific">Sneathiella chinensis</name>
    <dbReference type="NCBI Taxonomy" id="349750"/>
    <lineage>
        <taxon>Bacteria</taxon>
        <taxon>Pseudomonadati</taxon>
        <taxon>Pseudomonadota</taxon>
        <taxon>Alphaproteobacteria</taxon>
        <taxon>Sneathiellales</taxon>
        <taxon>Sneathiellaceae</taxon>
        <taxon>Sneathiella</taxon>
    </lineage>
</organism>
<dbReference type="InterPro" id="IPR019285">
    <property type="entry name" value="DUF2336"/>
</dbReference>
<dbReference type="PIRSF" id="PIRSF035865">
    <property type="entry name" value="UCP035865"/>
    <property type="match status" value="1"/>
</dbReference>
<accession>A0ABQ5U110</accession>
<reference evidence="2" key="1">
    <citation type="journal article" date="2014" name="Int. J. Syst. Evol. Microbiol.">
        <title>Complete genome of a new Firmicutes species belonging to the dominant human colonic microbiota ('Ruminococcus bicirculans') reveals two chromosomes and a selective capacity to utilize plant glucans.</title>
        <authorList>
            <consortium name="NISC Comparative Sequencing Program"/>
            <person name="Wegmann U."/>
            <person name="Louis P."/>
            <person name="Goesmann A."/>
            <person name="Henrissat B."/>
            <person name="Duncan S.H."/>
            <person name="Flint H.J."/>
        </authorList>
    </citation>
    <scope>NUCLEOTIDE SEQUENCE</scope>
    <source>
        <strain evidence="2">NBRC 103408</strain>
    </source>
</reference>
<dbReference type="EMBL" id="BSNF01000001">
    <property type="protein sequence ID" value="GLQ05797.1"/>
    <property type="molecule type" value="Genomic_DNA"/>
</dbReference>
<protein>
    <recommendedName>
        <fullName evidence="4">DUF2336 domain-containing protein</fullName>
    </recommendedName>
</protein>
<dbReference type="Proteomes" id="UP001161409">
    <property type="component" value="Unassembled WGS sequence"/>
</dbReference>
<dbReference type="Pfam" id="PF10098">
    <property type="entry name" value="DUF2336"/>
    <property type="match status" value="1"/>
</dbReference>
<keyword evidence="3" id="KW-1185">Reference proteome</keyword>
<evidence type="ECO:0000313" key="3">
    <source>
        <dbReference type="Proteomes" id="UP001161409"/>
    </source>
</evidence>
<dbReference type="InterPro" id="IPR014598">
    <property type="entry name" value="UCP035865"/>
</dbReference>
<gene>
    <name evidence="2" type="ORF">GCM10007924_10180</name>
</gene>